<feature type="domain" description="SCAN box" evidence="3">
    <location>
        <begin position="74"/>
        <end position="151"/>
    </location>
</feature>
<evidence type="ECO:0000313" key="4">
    <source>
        <dbReference type="EMBL" id="KYO38491.1"/>
    </source>
</evidence>
<dbReference type="InterPro" id="IPR036875">
    <property type="entry name" value="Znf_CCHC_sf"/>
</dbReference>
<organism evidence="4 5">
    <name type="scientific">Alligator mississippiensis</name>
    <name type="common">American alligator</name>
    <dbReference type="NCBI Taxonomy" id="8496"/>
    <lineage>
        <taxon>Eukaryota</taxon>
        <taxon>Metazoa</taxon>
        <taxon>Chordata</taxon>
        <taxon>Craniata</taxon>
        <taxon>Vertebrata</taxon>
        <taxon>Euteleostomi</taxon>
        <taxon>Archelosauria</taxon>
        <taxon>Archosauria</taxon>
        <taxon>Crocodylia</taxon>
        <taxon>Alligatoridae</taxon>
        <taxon>Alligatorinae</taxon>
        <taxon>Alligator</taxon>
    </lineage>
</organism>
<proteinExistence type="predicted"/>
<dbReference type="InterPro" id="IPR021109">
    <property type="entry name" value="Peptidase_aspartic_dom_sf"/>
</dbReference>
<keyword evidence="1" id="KW-0479">Metal-binding</keyword>
<dbReference type="SUPFAM" id="SSF57756">
    <property type="entry name" value="Retrovirus zinc finger-like domains"/>
    <property type="match status" value="1"/>
</dbReference>
<dbReference type="Gene3D" id="4.10.60.10">
    <property type="entry name" value="Zinc finger, CCHC-type"/>
    <property type="match status" value="1"/>
</dbReference>
<dbReference type="SMART" id="SM00431">
    <property type="entry name" value="SCAN"/>
    <property type="match status" value="1"/>
</dbReference>
<feature type="domain" description="CCHC-type" evidence="2">
    <location>
        <begin position="202"/>
        <end position="217"/>
    </location>
</feature>
<dbReference type="InterPro" id="IPR003309">
    <property type="entry name" value="SCAN_dom"/>
</dbReference>
<dbReference type="PROSITE" id="PS50158">
    <property type="entry name" value="ZF_CCHC"/>
    <property type="match status" value="1"/>
</dbReference>
<comment type="caution">
    <text evidence="4">The sequence shown here is derived from an EMBL/GenBank/DDBJ whole genome shotgun (WGS) entry which is preliminary data.</text>
</comment>
<dbReference type="PANTHER" id="PTHR46888">
    <property type="entry name" value="ZINC KNUCKLE DOMAINCONTAINING PROTEIN-RELATED"/>
    <property type="match status" value="1"/>
</dbReference>
<evidence type="ECO:0000259" key="2">
    <source>
        <dbReference type="PROSITE" id="PS50158"/>
    </source>
</evidence>
<dbReference type="GO" id="GO:0008270">
    <property type="term" value="F:zinc ion binding"/>
    <property type="evidence" value="ECO:0007669"/>
    <property type="project" value="UniProtKB-KW"/>
</dbReference>
<dbReference type="SUPFAM" id="SSF47353">
    <property type="entry name" value="Retrovirus capsid dimerization domain-like"/>
    <property type="match status" value="1"/>
</dbReference>
<name>A0A151NNU0_ALLMI</name>
<evidence type="ECO:0000313" key="5">
    <source>
        <dbReference type="Proteomes" id="UP000050525"/>
    </source>
</evidence>
<dbReference type="EMBL" id="AKHW03002524">
    <property type="protein sequence ID" value="KYO38491.1"/>
    <property type="molecule type" value="Genomic_DNA"/>
</dbReference>
<dbReference type="SUPFAM" id="SSF50630">
    <property type="entry name" value="Acid proteases"/>
    <property type="match status" value="1"/>
</dbReference>
<sequence length="384" mass="43700">MMGEDDVEAYLEAFEQEVTAAKWDPGSWATKLGRLLIGPAQAAYRALSRAVARDYKKVKAAILHRLDISPETYQHKFRAKKGPKYSRPQLLVQTLRDLTERWLQPEEHTTQEVIDRIILEQFLIDLMGSAQRWVQHHQPKMVEEALHLVEDNTAVEGEGEAPERERQWTNFHPYSGNLRSPPRGAGTARKEGCAEGYQEVVCYRCREKGHISWFCPRATRDSTPMVERHDEKMDCSFGRHQGPGHKNKPIVEVHIGNTIIPSIIDTGCSQSMVHSDLVPPHLGSLGTPVSMVCMHGAVYTYPRRKLELLVLGQTEEILVGLTKMLPCPMLLGLDWPHREEVVHQQMTDGPGAKERRPHILCFGDEEGELDIDKMIEGRNFHQEQ</sequence>
<gene>
    <name evidence="4" type="ORF">Y1Q_0015720</name>
</gene>
<keyword evidence="5" id="KW-1185">Reference proteome</keyword>
<dbReference type="Pfam" id="PF02023">
    <property type="entry name" value="SCAN"/>
    <property type="match status" value="1"/>
</dbReference>
<evidence type="ECO:0000259" key="3">
    <source>
        <dbReference type="PROSITE" id="PS50804"/>
    </source>
</evidence>
<accession>A0A151NNU0</accession>
<keyword evidence="1" id="KW-0862">Zinc</keyword>
<dbReference type="Gene3D" id="1.10.4020.10">
    <property type="entry name" value="DNA breaking-rejoining enzymes"/>
    <property type="match status" value="1"/>
</dbReference>
<protein>
    <recommendedName>
        <fullName evidence="6">CCHC-type domain-containing protein</fullName>
    </recommendedName>
</protein>
<dbReference type="InterPro" id="IPR038269">
    <property type="entry name" value="SCAN_sf"/>
</dbReference>
<dbReference type="InterPro" id="IPR001878">
    <property type="entry name" value="Znf_CCHC"/>
</dbReference>
<evidence type="ECO:0000256" key="1">
    <source>
        <dbReference type="PROSITE-ProRule" id="PRU00047"/>
    </source>
</evidence>
<evidence type="ECO:0008006" key="6">
    <source>
        <dbReference type="Google" id="ProtNLM"/>
    </source>
</evidence>
<dbReference type="AlphaFoldDB" id="A0A151NNU0"/>
<dbReference type="PROSITE" id="PS50804">
    <property type="entry name" value="SCAN_BOX"/>
    <property type="match status" value="1"/>
</dbReference>
<reference evidence="4 5" key="1">
    <citation type="journal article" date="2012" name="Genome Biol.">
        <title>Sequencing three crocodilian genomes to illuminate the evolution of archosaurs and amniotes.</title>
        <authorList>
            <person name="St John J.A."/>
            <person name="Braun E.L."/>
            <person name="Isberg S.R."/>
            <person name="Miles L.G."/>
            <person name="Chong A.Y."/>
            <person name="Gongora J."/>
            <person name="Dalzell P."/>
            <person name="Moran C."/>
            <person name="Bed'hom B."/>
            <person name="Abzhanov A."/>
            <person name="Burgess S.C."/>
            <person name="Cooksey A.M."/>
            <person name="Castoe T.A."/>
            <person name="Crawford N.G."/>
            <person name="Densmore L.D."/>
            <person name="Drew J.C."/>
            <person name="Edwards S.V."/>
            <person name="Faircloth B.C."/>
            <person name="Fujita M.K."/>
            <person name="Greenwold M.J."/>
            <person name="Hoffmann F.G."/>
            <person name="Howard J.M."/>
            <person name="Iguchi T."/>
            <person name="Janes D.E."/>
            <person name="Khan S.Y."/>
            <person name="Kohno S."/>
            <person name="de Koning A.J."/>
            <person name="Lance S.L."/>
            <person name="McCarthy F.M."/>
            <person name="McCormack J.E."/>
            <person name="Merchant M.E."/>
            <person name="Peterson D.G."/>
            <person name="Pollock D.D."/>
            <person name="Pourmand N."/>
            <person name="Raney B.J."/>
            <person name="Roessler K.A."/>
            <person name="Sanford J.R."/>
            <person name="Sawyer R.H."/>
            <person name="Schmidt C.J."/>
            <person name="Triplett E.W."/>
            <person name="Tuberville T.D."/>
            <person name="Venegas-Anaya M."/>
            <person name="Howard J.T."/>
            <person name="Jarvis E.D."/>
            <person name="Guillette L.J.Jr."/>
            <person name="Glenn T.C."/>
            <person name="Green R.E."/>
            <person name="Ray D.A."/>
        </authorList>
    </citation>
    <scope>NUCLEOTIDE SEQUENCE [LARGE SCALE GENOMIC DNA]</scope>
    <source>
        <strain evidence="4">KSC_2009_1</strain>
    </source>
</reference>
<dbReference type="PANTHER" id="PTHR46888:SF1">
    <property type="entry name" value="RIBONUCLEASE H"/>
    <property type="match status" value="1"/>
</dbReference>
<keyword evidence="1" id="KW-0863">Zinc-finger</keyword>
<dbReference type="Proteomes" id="UP000050525">
    <property type="component" value="Unassembled WGS sequence"/>
</dbReference>
<dbReference type="GO" id="GO:0003676">
    <property type="term" value="F:nucleic acid binding"/>
    <property type="evidence" value="ECO:0007669"/>
    <property type="project" value="InterPro"/>
</dbReference>